<dbReference type="CDD" id="cd01131">
    <property type="entry name" value="PilT"/>
    <property type="match status" value="1"/>
</dbReference>
<protein>
    <submittedName>
        <fullName evidence="4">Twitching motility protein PilU</fullName>
    </submittedName>
</protein>
<dbReference type="NCBIfam" id="TIGR01420">
    <property type="entry name" value="pilT_fam"/>
    <property type="match status" value="1"/>
</dbReference>
<dbReference type="PANTHER" id="PTHR30486:SF12">
    <property type="entry name" value="TYPE IV PILUS ATPASE PILU"/>
    <property type="match status" value="1"/>
</dbReference>
<dbReference type="Gene3D" id="3.40.50.300">
    <property type="entry name" value="P-loop containing nucleotide triphosphate hydrolases"/>
    <property type="match status" value="1"/>
</dbReference>
<comment type="similarity">
    <text evidence="1">Belongs to the GSP E family.</text>
</comment>
<keyword evidence="5" id="KW-1185">Reference proteome</keyword>
<feature type="domain" description="Bacterial type II secretion system protein E" evidence="3">
    <location>
        <begin position="115"/>
        <end position="271"/>
    </location>
</feature>
<evidence type="ECO:0000259" key="3">
    <source>
        <dbReference type="Pfam" id="PF00437"/>
    </source>
</evidence>
<evidence type="ECO:0000313" key="5">
    <source>
        <dbReference type="Proteomes" id="UP000252707"/>
    </source>
</evidence>
<dbReference type="OrthoDB" id="9804785at2"/>
<dbReference type="InterPro" id="IPR006321">
    <property type="entry name" value="PilT/PilU"/>
</dbReference>
<evidence type="ECO:0000256" key="1">
    <source>
        <dbReference type="ARBA" id="ARBA00006611"/>
    </source>
</evidence>
<dbReference type="PANTHER" id="PTHR30486">
    <property type="entry name" value="TWITCHING MOTILITY PROTEIN PILT"/>
    <property type="match status" value="1"/>
</dbReference>
<evidence type="ECO:0000256" key="2">
    <source>
        <dbReference type="SAM" id="MobiDB-lite"/>
    </source>
</evidence>
<name>A0A369CDB3_9GAMM</name>
<feature type="region of interest" description="Disordered" evidence="2">
    <location>
        <begin position="350"/>
        <end position="371"/>
    </location>
</feature>
<dbReference type="InterPro" id="IPR001482">
    <property type="entry name" value="T2SS/T4SS_dom"/>
</dbReference>
<dbReference type="SUPFAM" id="SSF52540">
    <property type="entry name" value="P-loop containing nucleoside triphosphate hydrolases"/>
    <property type="match status" value="1"/>
</dbReference>
<dbReference type="EMBL" id="QPJY01000004">
    <property type="protein sequence ID" value="RCX30607.1"/>
    <property type="molecule type" value="Genomic_DNA"/>
</dbReference>
<proteinExistence type="inferred from homology"/>
<accession>A0A369CDB3</accession>
<dbReference type="GO" id="GO:0005524">
    <property type="term" value="F:ATP binding"/>
    <property type="evidence" value="ECO:0007669"/>
    <property type="project" value="InterPro"/>
</dbReference>
<comment type="caution">
    <text evidence="4">The sequence shown here is derived from an EMBL/GenBank/DDBJ whole genome shotgun (WGS) entry which is preliminary data.</text>
</comment>
<dbReference type="InterPro" id="IPR027417">
    <property type="entry name" value="P-loop_NTPase"/>
</dbReference>
<dbReference type="Gene3D" id="3.30.450.90">
    <property type="match status" value="1"/>
</dbReference>
<dbReference type="RefSeq" id="WP_114279602.1">
    <property type="nucleotide sequence ID" value="NZ_QPJY01000004.1"/>
</dbReference>
<dbReference type="Proteomes" id="UP000252707">
    <property type="component" value="Unassembled WGS sequence"/>
</dbReference>
<dbReference type="GO" id="GO:0016887">
    <property type="term" value="F:ATP hydrolysis activity"/>
    <property type="evidence" value="ECO:0007669"/>
    <property type="project" value="InterPro"/>
</dbReference>
<dbReference type="InterPro" id="IPR050921">
    <property type="entry name" value="T4SS_GSP_E_ATPase"/>
</dbReference>
<dbReference type="Pfam" id="PF00437">
    <property type="entry name" value="T2SSE"/>
    <property type="match status" value="1"/>
</dbReference>
<reference evidence="4 5" key="1">
    <citation type="submission" date="2018-07" db="EMBL/GenBank/DDBJ databases">
        <title>Genomic Encyclopedia of Type Strains, Phase IV (KMG-IV): sequencing the most valuable type-strain genomes for metagenomic binning, comparative biology and taxonomic classification.</title>
        <authorList>
            <person name="Goeker M."/>
        </authorList>
    </citation>
    <scope>NUCLEOTIDE SEQUENCE [LARGE SCALE GENOMIC DNA]</scope>
    <source>
        <strain evidence="4 5">DSM 26407</strain>
    </source>
</reference>
<organism evidence="4 5">
    <name type="scientific">Thioalbus denitrificans</name>
    <dbReference type="NCBI Taxonomy" id="547122"/>
    <lineage>
        <taxon>Bacteria</taxon>
        <taxon>Pseudomonadati</taxon>
        <taxon>Pseudomonadota</taxon>
        <taxon>Gammaproteobacteria</taxon>
        <taxon>Chromatiales</taxon>
        <taxon>Ectothiorhodospiraceae</taxon>
        <taxon>Thioalbus</taxon>
    </lineage>
</organism>
<evidence type="ECO:0000313" key="4">
    <source>
        <dbReference type="EMBL" id="RCX30607.1"/>
    </source>
</evidence>
<dbReference type="AlphaFoldDB" id="A0A369CDB3"/>
<sequence length="371" mass="41528">MDITPLLKLMVEKNASDLFFSTGTVPHLNIEGETLPVGKTPLPPGKVKDIAYGVMNRKQIDEFEETMECNFAIALPGVGRFRANVFRQRGEVGMVLRQIKSVIPSLESLRLPMILKDLIMEKTGLVLVVGPTGSGKSTTLASMIDYRNQNKSGHILTIEDPIEFVHDHKKCVIDQREVGVDTLTYGHALKNAMREAPNIILIGEIRDMETMQYAMSYAETGHLVLSTLHANNAKQTLERIINFFPLQVHSQLLHDLSLQMRAVIAQRLVTGVDEMRVPAVEVMLGAPDIADRIQKAEVDQIPYTIAENTIIGMQTFDQALYSLWEKNLITREEALKNADSRNDLALKMRMGGESGGVEEEPDESGRYRFRL</sequence>
<gene>
    <name evidence="4" type="ORF">DFQ59_10443</name>
</gene>